<dbReference type="InterPro" id="IPR006121">
    <property type="entry name" value="HMA_dom"/>
</dbReference>
<evidence type="ECO:0000259" key="1">
    <source>
        <dbReference type="PROSITE" id="PS50846"/>
    </source>
</evidence>
<evidence type="ECO:0000313" key="2">
    <source>
        <dbReference type="EMBL" id="TCN20435.1"/>
    </source>
</evidence>
<dbReference type="PROSITE" id="PS50846">
    <property type="entry name" value="HMA_2"/>
    <property type="match status" value="1"/>
</dbReference>
<dbReference type="Proteomes" id="UP000295689">
    <property type="component" value="Unassembled WGS sequence"/>
</dbReference>
<dbReference type="SUPFAM" id="SSF55008">
    <property type="entry name" value="HMA, heavy metal-associated domain"/>
    <property type="match status" value="1"/>
</dbReference>
<keyword evidence="3" id="KW-1185">Reference proteome</keyword>
<dbReference type="Pfam" id="PF00403">
    <property type="entry name" value="HMA"/>
    <property type="match status" value="1"/>
</dbReference>
<dbReference type="GO" id="GO:0046872">
    <property type="term" value="F:metal ion binding"/>
    <property type="evidence" value="ECO:0007669"/>
    <property type="project" value="InterPro"/>
</dbReference>
<dbReference type="AlphaFoldDB" id="A0A4R2B312"/>
<dbReference type="EMBL" id="SLVV01000014">
    <property type="protein sequence ID" value="TCN20435.1"/>
    <property type="molecule type" value="Genomic_DNA"/>
</dbReference>
<dbReference type="Gene3D" id="3.30.70.100">
    <property type="match status" value="1"/>
</dbReference>
<comment type="caution">
    <text evidence="2">The sequence shown here is derived from an EMBL/GenBank/DDBJ whole genome shotgun (WGS) entry which is preliminary data.</text>
</comment>
<name>A0A4R2B312_9BACI</name>
<reference evidence="2 3" key="1">
    <citation type="journal article" date="2015" name="Stand. Genomic Sci.">
        <title>Genomic Encyclopedia of Bacterial and Archaeal Type Strains, Phase III: the genomes of soil and plant-associated and newly described type strains.</title>
        <authorList>
            <person name="Whitman W.B."/>
            <person name="Woyke T."/>
            <person name="Klenk H.P."/>
            <person name="Zhou Y."/>
            <person name="Lilburn T.G."/>
            <person name="Beck B.J."/>
            <person name="De Vos P."/>
            <person name="Vandamme P."/>
            <person name="Eisen J.A."/>
            <person name="Garrity G."/>
            <person name="Hugenholtz P."/>
            <person name="Kyrpides N.C."/>
        </authorList>
    </citation>
    <scope>NUCLEOTIDE SEQUENCE [LARGE SCALE GENOMIC DNA]</scope>
    <source>
        <strain evidence="2 3">CV53</strain>
    </source>
</reference>
<organism evidence="2 3">
    <name type="scientific">Mesobacillus foraminis</name>
    <dbReference type="NCBI Taxonomy" id="279826"/>
    <lineage>
        <taxon>Bacteria</taxon>
        <taxon>Bacillati</taxon>
        <taxon>Bacillota</taxon>
        <taxon>Bacilli</taxon>
        <taxon>Bacillales</taxon>
        <taxon>Bacillaceae</taxon>
        <taxon>Mesobacillus</taxon>
    </lineage>
</organism>
<proteinExistence type="predicted"/>
<accession>A0A4R2B312</accession>
<dbReference type="InterPro" id="IPR036163">
    <property type="entry name" value="HMA_dom_sf"/>
</dbReference>
<feature type="domain" description="HMA" evidence="1">
    <location>
        <begin position="1"/>
        <end position="58"/>
    </location>
</feature>
<evidence type="ECO:0000313" key="3">
    <source>
        <dbReference type="Proteomes" id="UP000295689"/>
    </source>
</evidence>
<gene>
    <name evidence="2" type="ORF">EV146_11454</name>
</gene>
<sequence>MSYGHWVQAIEGSIGELKGVEKVFVALEYAKVTVQFDADAAYLEKIKETIDDQGYNVE</sequence>
<protein>
    <submittedName>
        <fullName evidence="2">Copper chaperone</fullName>
    </submittedName>
</protein>
<dbReference type="CDD" id="cd00371">
    <property type="entry name" value="HMA"/>
    <property type="match status" value="1"/>
</dbReference>